<dbReference type="PANTHER" id="PTHR33794">
    <property type="entry name" value="BACILLOLYSIN"/>
    <property type="match status" value="1"/>
</dbReference>
<evidence type="ECO:0000256" key="7">
    <source>
        <dbReference type="ARBA" id="ARBA00022833"/>
    </source>
</evidence>
<keyword evidence="6 11" id="KW-0378">Hydrolase</keyword>
<keyword evidence="9" id="KW-0865">Zymogen</keyword>
<dbReference type="InterPro" id="IPR013856">
    <property type="entry name" value="Peptidase_M4_domain"/>
</dbReference>
<comment type="caution">
    <text evidence="17">The sequence shown here is derived from an EMBL/GenBank/DDBJ whole genome shotgun (WGS) entry which is preliminary data.</text>
</comment>
<sequence>MRRKTVIALLAASLLLGTTPSWTGAASAPRDKSKQQFQTRSEGTLKVRYDRREVPVFVSGKLEQEESSRAADALRFLDRHRDFFKMNRPERDLKVIQTEKDDRGFTHIRFQQMKNGIPVDGAVIAVHFDKENTVRTVNGHFRAAVDDAALDTNTQVSEETAVQKAKRAVSAPENLNYEPQTELVVYPFNETHHLTYKVNLNFFGKEPGNWFVYVDAKTGHVVDQYNAIMDAGELKPATASGIGVKGDHRVLHVSHQKPVDENRRTFFMRDISHPSLDGILTYDFQNQWRSPTNQLPGQLFTDGDTSWKDPYQAAAVDAHYNSEIVYDYFLEKHGRNSIDGKGMPIVSTVHYGEDYNNAFWNGQQMTYGDGDGKFFIPLSAGLDVAAHEMTHGVTTHSANLRYRFQSGALNEAFSDIFGALIDDEDWEIGEDIMAPDAIASGRTSLRSLEEPGKYKVNQAYWPYGDGSGNYPAHMDEYYDLPLELDNGGVHINSSIINHAAYLIGEEIGKEKLGDICYRALTAYLTPDSDFSDARDALIQAASDLYGESSAEQKTVESGLDAVGIRQ</sequence>
<name>A0A2T6C8E9_9BACL</name>
<dbReference type="InterPro" id="IPR027268">
    <property type="entry name" value="Peptidase_M4/M1_CTD_sf"/>
</dbReference>
<evidence type="ECO:0000256" key="1">
    <source>
        <dbReference type="ARBA" id="ARBA00001947"/>
    </source>
</evidence>
<dbReference type="CDD" id="cd09597">
    <property type="entry name" value="M4_TLP"/>
    <property type="match status" value="1"/>
</dbReference>
<feature type="active site" evidence="10">
    <location>
        <position position="388"/>
    </location>
</feature>
<evidence type="ECO:0000256" key="6">
    <source>
        <dbReference type="ARBA" id="ARBA00022801"/>
    </source>
</evidence>
<evidence type="ECO:0000259" key="13">
    <source>
        <dbReference type="Pfam" id="PF01447"/>
    </source>
</evidence>
<comment type="function">
    <text evidence="11">Extracellular zinc metalloprotease.</text>
</comment>
<dbReference type="Pfam" id="PF07504">
    <property type="entry name" value="FTP"/>
    <property type="match status" value="1"/>
</dbReference>
<dbReference type="OrthoDB" id="291295at2"/>
<dbReference type="InterPro" id="IPR050728">
    <property type="entry name" value="Zinc_Metalloprotease_M4"/>
</dbReference>
<feature type="domain" description="FTP" evidence="16">
    <location>
        <begin position="92"/>
        <end position="141"/>
    </location>
</feature>
<dbReference type="RefSeq" id="WP_108021649.1">
    <property type="nucleotide sequence ID" value="NZ_QBKR01000002.1"/>
</dbReference>
<dbReference type="InterPro" id="IPR001570">
    <property type="entry name" value="Peptidase_M4_C_domain"/>
</dbReference>
<feature type="domain" description="Peptidase M4" evidence="13">
    <location>
        <begin position="241"/>
        <end position="394"/>
    </location>
</feature>
<feature type="region of interest" description="Disordered" evidence="12">
    <location>
        <begin position="23"/>
        <end position="42"/>
    </location>
</feature>
<comment type="subcellular location">
    <subcellularLocation>
        <location evidence="11">Secreted</location>
    </subcellularLocation>
</comment>
<dbReference type="Pfam" id="PF01447">
    <property type="entry name" value="Peptidase_M4"/>
    <property type="match status" value="1"/>
</dbReference>
<dbReference type="GO" id="GO:0046872">
    <property type="term" value="F:metal ion binding"/>
    <property type="evidence" value="ECO:0007669"/>
    <property type="project" value="UniProtKB-UniRule"/>
</dbReference>
<dbReference type="GO" id="GO:0005576">
    <property type="term" value="C:extracellular region"/>
    <property type="evidence" value="ECO:0007669"/>
    <property type="project" value="UniProtKB-SubCell"/>
</dbReference>
<dbReference type="Gene3D" id="3.10.450.490">
    <property type="match status" value="1"/>
</dbReference>
<evidence type="ECO:0000256" key="12">
    <source>
        <dbReference type="SAM" id="MobiDB-lite"/>
    </source>
</evidence>
<evidence type="ECO:0000313" key="17">
    <source>
        <dbReference type="EMBL" id="PTX64579.1"/>
    </source>
</evidence>
<gene>
    <name evidence="17" type="ORF">C8P63_10273</name>
</gene>
<comment type="cofactor">
    <cofactor evidence="1 11">
        <name>Zn(2+)</name>
        <dbReference type="ChEBI" id="CHEBI:29105"/>
    </cofactor>
</comment>
<evidence type="ECO:0000256" key="9">
    <source>
        <dbReference type="ARBA" id="ARBA00023145"/>
    </source>
</evidence>
<dbReference type="InterPro" id="IPR023612">
    <property type="entry name" value="Peptidase_M4"/>
</dbReference>
<dbReference type="Gene3D" id="3.10.450.40">
    <property type="match status" value="1"/>
</dbReference>
<comment type="similarity">
    <text evidence="2 11">Belongs to the peptidase M4 family.</text>
</comment>
<dbReference type="AlphaFoldDB" id="A0A2T6C8E9"/>
<reference evidence="17 18" key="1">
    <citation type="submission" date="2018-04" db="EMBL/GenBank/DDBJ databases">
        <title>Genomic Encyclopedia of Archaeal and Bacterial Type Strains, Phase II (KMG-II): from individual species to whole genera.</title>
        <authorList>
            <person name="Goeker M."/>
        </authorList>
    </citation>
    <scope>NUCLEOTIDE SEQUENCE [LARGE SCALE GENOMIC DNA]</scope>
    <source>
        <strain evidence="17 18">DSM 45787</strain>
    </source>
</reference>
<evidence type="ECO:0000256" key="10">
    <source>
        <dbReference type="PIRSR" id="PIRSR623612-1"/>
    </source>
</evidence>
<evidence type="ECO:0000256" key="4">
    <source>
        <dbReference type="ARBA" id="ARBA00022723"/>
    </source>
</evidence>
<dbReference type="Gene3D" id="1.10.390.10">
    <property type="entry name" value="Neutral Protease Domain 2"/>
    <property type="match status" value="1"/>
</dbReference>
<dbReference type="Pfam" id="PF02868">
    <property type="entry name" value="Peptidase_M4_C"/>
    <property type="match status" value="1"/>
</dbReference>
<feature type="signal peptide" evidence="11">
    <location>
        <begin position="1"/>
        <end position="23"/>
    </location>
</feature>
<dbReference type="InterPro" id="IPR011096">
    <property type="entry name" value="FTP_domain"/>
</dbReference>
<keyword evidence="11" id="KW-0964">Secreted</keyword>
<dbReference type="Gene3D" id="3.10.170.10">
    <property type="match status" value="1"/>
</dbReference>
<dbReference type="GO" id="GO:0004222">
    <property type="term" value="F:metalloendopeptidase activity"/>
    <property type="evidence" value="ECO:0007669"/>
    <property type="project" value="UniProtKB-UniRule"/>
</dbReference>
<accession>A0A2T6C8E9</accession>
<dbReference type="PRINTS" id="PR00730">
    <property type="entry name" value="THERMOLYSIN"/>
</dbReference>
<evidence type="ECO:0000256" key="5">
    <source>
        <dbReference type="ARBA" id="ARBA00022729"/>
    </source>
</evidence>
<keyword evidence="4" id="KW-0479">Metal-binding</keyword>
<dbReference type="InterPro" id="IPR025711">
    <property type="entry name" value="PepSY"/>
</dbReference>
<evidence type="ECO:0000259" key="15">
    <source>
        <dbReference type="Pfam" id="PF03413"/>
    </source>
</evidence>
<evidence type="ECO:0000259" key="14">
    <source>
        <dbReference type="Pfam" id="PF02868"/>
    </source>
</evidence>
<dbReference type="EC" id="3.4.24.-" evidence="11"/>
<evidence type="ECO:0000259" key="16">
    <source>
        <dbReference type="Pfam" id="PF07504"/>
    </source>
</evidence>
<feature type="active site" description="Proton donor" evidence="10">
    <location>
        <position position="490"/>
    </location>
</feature>
<dbReference type="Pfam" id="PF03413">
    <property type="entry name" value="PepSY"/>
    <property type="match status" value="1"/>
</dbReference>
<evidence type="ECO:0000256" key="11">
    <source>
        <dbReference type="RuleBase" id="RU366073"/>
    </source>
</evidence>
<protein>
    <recommendedName>
        <fullName evidence="11">Neutral metalloproteinase</fullName>
        <ecNumber evidence="11">3.4.24.-</ecNumber>
    </recommendedName>
</protein>
<evidence type="ECO:0000313" key="18">
    <source>
        <dbReference type="Proteomes" id="UP000244240"/>
    </source>
</evidence>
<dbReference type="GO" id="GO:0006508">
    <property type="term" value="P:proteolysis"/>
    <property type="evidence" value="ECO:0007669"/>
    <property type="project" value="UniProtKB-KW"/>
</dbReference>
<feature type="chain" id="PRO_5039755116" description="Neutral metalloproteinase" evidence="11">
    <location>
        <begin position="24"/>
        <end position="566"/>
    </location>
</feature>
<evidence type="ECO:0000256" key="8">
    <source>
        <dbReference type="ARBA" id="ARBA00023049"/>
    </source>
</evidence>
<dbReference type="EMBL" id="QBKR01000002">
    <property type="protein sequence ID" value="PTX64579.1"/>
    <property type="molecule type" value="Genomic_DNA"/>
</dbReference>
<proteinExistence type="inferred from homology"/>
<keyword evidence="3 11" id="KW-0645">Protease</keyword>
<keyword evidence="18" id="KW-1185">Reference proteome</keyword>
<dbReference type="PANTHER" id="PTHR33794:SF1">
    <property type="entry name" value="BACILLOLYSIN"/>
    <property type="match status" value="1"/>
</dbReference>
<feature type="domain" description="PepSY" evidence="15">
    <location>
        <begin position="156"/>
        <end position="225"/>
    </location>
</feature>
<organism evidence="17 18">
    <name type="scientific">Melghirimyces profundicolus</name>
    <dbReference type="NCBI Taxonomy" id="1242148"/>
    <lineage>
        <taxon>Bacteria</taxon>
        <taxon>Bacillati</taxon>
        <taxon>Bacillota</taxon>
        <taxon>Bacilli</taxon>
        <taxon>Bacillales</taxon>
        <taxon>Thermoactinomycetaceae</taxon>
        <taxon>Melghirimyces</taxon>
    </lineage>
</organism>
<feature type="domain" description="Peptidase M4 C-terminal" evidence="14">
    <location>
        <begin position="398"/>
        <end position="564"/>
    </location>
</feature>
<dbReference type="SUPFAM" id="SSF55486">
    <property type="entry name" value="Metalloproteases ('zincins'), catalytic domain"/>
    <property type="match status" value="1"/>
</dbReference>
<keyword evidence="5 11" id="KW-0732">Signal</keyword>
<keyword evidence="8 11" id="KW-0482">Metalloprotease</keyword>
<evidence type="ECO:0000256" key="2">
    <source>
        <dbReference type="ARBA" id="ARBA00009388"/>
    </source>
</evidence>
<evidence type="ECO:0000256" key="3">
    <source>
        <dbReference type="ARBA" id="ARBA00022670"/>
    </source>
</evidence>
<keyword evidence="7 11" id="KW-0862">Zinc</keyword>
<dbReference type="Proteomes" id="UP000244240">
    <property type="component" value="Unassembled WGS sequence"/>
</dbReference>